<comment type="subcellular location">
    <subcellularLocation>
        <location evidence="1">Secreted</location>
    </subcellularLocation>
</comment>
<dbReference type="InterPro" id="IPR008983">
    <property type="entry name" value="Tumour_necrosis_fac-like_dom"/>
</dbReference>
<dbReference type="PANTHER" id="PTHR15427">
    <property type="entry name" value="EMILIN ELASTIN MICROFIBRIL INTERFACE-LOCATED PROTEIN ELASTIN MICROFIBRIL INTERFACER"/>
    <property type="match status" value="1"/>
</dbReference>
<dbReference type="EMBL" id="VSWD01000010">
    <property type="protein sequence ID" value="KAK3089793.1"/>
    <property type="molecule type" value="Genomic_DNA"/>
</dbReference>
<dbReference type="SMART" id="SM00110">
    <property type="entry name" value="C1Q"/>
    <property type="match status" value="1"/>
</dbReference>
<dbReference type="PANTHER" id="PTHR15427:SF52">
    <property type="entry name" value="C1Q DOMAIN-CONTAINING PROTEIN"/>
    <property type="match status" value="1"/>
</dbReference>
<dbReference type="AlphaFoldDB" id="A0AA88XQA3"/>
<dbReference type="InterPro" id="IPR008160">
    <property type="entry name" value="Collagen"/>
</dbReference>
<dbReference type="InterPro" id="IPR001073">
    <property type="entry name" value="C1q_dom"/>
</dbReference>
<evidence type="ECO:0000313" key="7">
    <source>
        <dbReference type="EMBL" id="KAK3089793.1"/>
    </source>
</evidence>
<keyword evidence="8" id="KW-1185">Reference proteome</keyword>
<feature type="compositionally biased region" description="Low complexity" evidence="5">
    <location>
        <begin position="78"/>
        <end position="96"/>
    </location>
</feature>
<keyword evidence="2" id="KW-0964">Secreted</keyword>
<comment type="caution">
    <text evidence="7">The sequence shown here is derived from an EMBL/GenBank/DDBJ whole genome shotgun (WGS) entry which is preliminary data.</text>
</comment>
<feature type="domain" description="C1q" evidence="6">
    <location>
        <begin position="105"/>
        <end position="235"/>
    </location>
</feature>
<keyword evidence="3" id="KW-0732">Signal</keyword>
<dbReference type="SUPFAM" id="SSF49842">
    <property type="entry name" value="TNF-like"/>
    <property type="match status" value="1"/>
</dbReference>
<dbReference type="PROSITE" id="PS50871">
    <property type="entry name" value="C1Q"/>
    <property type="match status" value="1"/>
</dbReference>
<evidence type="ECO:0000256" key="3">
    <source>
        <dbReference type="ARBA" id="ARBA00022729"/>
    </source>
</evidence>
<name>A0AA88XQA3_PINIB</name>
<evidence type="ECO:0000256" key="5">
    <source>
        <dbReference type="SAM" id="MobiDB-lite"/>
    </source>
</evidence>
<sequence>MYYKKGEYDACCRGLPGVPGASGGPGSNGLNGMNGEKGQKGDKGDVGPIGSQGSTGPEGSKGDKGRRGKKGVKGDDGPVGIVGVPGPRGPLGPKGIKGQKGQAALPPTRVAFSACRTKALGPVTEDTTITFDKVLINQGENFDVYTSHFVAKINGTYLFIAHVLSSTDNDAYAWLTINNRPLVPMHGDHRSGYGTGSNTIIYHLVQEDHVWVQLMKNSSLLNDFSTFSGYLIYGD</sequence>
<evidence type="ECO:0000256" key="1">
    <source>
        <dbReference type="ARBA" id="ARBA00004613"/>
    </source>
</evidence>
<accession>A0AA88XQA3</accession>
<reference evidence="7" key="1">
    <citation type="submission" date="2019-08" db="EMBL/GenBank/DDBJ databases">
        <title>The improved chromosome-level genome for the pearl oyster Pinctada fucata martensii using PacBio sequencing and Hi-C.</title>
        <authorList>
            <person name="Zheng Z."/>
        </authorList>
    </citation>
    <scope>NUCLEOTIDE SEQUENCE</scope>
    <source>
        <strain evidence="7">ZZ-2019</strain>
        <tissue evidence="7">Adductor muscle</tissue>
    </source>
</reference>
<dbReference type="Pfam" id="PF01391">
    <property type="entry name" value="Collagen"/>
    <property type="match status" value="1"/>
</dbReference>
<evidence type="ECO:0000256" key="4">
    <source>
        <dbReference type="ARBA" id="ARBA00023119"/>
    </source>
</evidence>
<dbReference type="Pfam" id="PF00386">
    <property type="entry name" value="C1q"/>
    <property type="match status" value="1"/>
</dbReference>
<evidence type="ECO:0000259" key="6">
    <source>
        <dbReference type="PROSITE" id="PS50871"/>
    </source>
</evidence>
<dbReference type="PRINTS" id="PR00007">
    <property type="entry name" value="COMPLEMNTC1Q"/>
</dbReference>
<dbReference type="Gene3D" id="2.60.120.40">
    <property type="match status" value="1"/>
</dbReference>
<feature type="region of interest" description="Disordered" evidence="5">
    <location>
        <begin position="15"/>
        <end position="101"/>
    </location>
</feature>
<protein>
    <recommendedName>
        <fullName evidence="6">C1q domain-containing protein</fullName>
    </recommendedName>
</protein>
<keyword evidence="4" id="KW-0176">Collagen</keyword>
<dbReference type="InterPro" id="IPR050392">
    <property type="entry name" value="Collagen/C1q_domain"/>
</dbReference>
<proteinExistence type="predicted"/>
<feature type="compositionally biased region" description="Gly residues" evidence="5">
    <location>
        <begin position="20"/>
        <end position="29"/>
    </location>
</feature>
<evidence type="ECO:0000313" key="8">
    <source>
        <dbReference type="Proteomes" id="UP001186944"/>
    </source>
</evidence>
<gene>
    <name evidence="7" type="ORF">FSP39_006575</name>
</gene>
<organism evidence="7 8">
    <name type="scientific">Pinctada imbricata</name>
    <name type="common">Atlantic pearl-oyster</name>
    <name type="synonym">Pinctada martensii</name>
    <dbReference type="NCBI Taxonomy" id="66713"/>
    <lineage>
        <taxon>Eukaryota</taxon>
        <taxon>Metazoa</taxon>
        <taxon>Spiralia</taxon>
        <taxon>Lophotrochozoa</taxon>
        <taxon>Mollusca</taxon>
        <taxon>Bivalvia</taxon>
        <taxon>Autobranchia</taxon>
        <taxon>Pteriomorphia</taxon>
        <taxon>Pterioida</taxon>
        <taxon>Pterioidea</taxon>
        <taxon>Pteriidae</taxon>
        <taxon>Pinctada</taxon>
    </lineage>
</organism>
<dbReference type="Proteomes" id="UP001186944">
    <property type="component" value="Unassembled WGS sequence"/>
</dbReference>
<evidence type="ECO:0000256" key="2">
    <source>
        <dbReference type="ARBA" id="ARBA00022525"/>
    </source>
</evidence>
<dbReference type="GO" id="GO:0005576">
    <property type="term" value="C:extracellular region"/>
    <property type="evidence" value="ECO:0007669"/>
    <property type="project" value="UniProtKB-SubCell"/>
</dbReference>